<reference evidence="1 2" key="1">
    <citation type="journal article" date="2012" name="BMC Genomics">
        <title>Comparative genomics of the white-rot fungi, Phanerochaete carnosa and P. chrysosporium, to elucidate the genetic basis of the distinct wood types they colonize.</title>
        <authorList>
            <person name="Suzuki H."/>
            <person name="MacDonald J."/>
            <person name="Syed K."/>
            <person name="Salamov A."/>
            <person name="Hori C."/>
            <person name="Aerts A."/>
            <person name="Henrissat B."/>
            <person name="Wiebenga A."/>
            <person name="vanKuyk P.A."/>
            <person name="Barry K."/>
            <person name="Lindquist E."/>
            <person name="LaButti K."/>
            <person name="Lapidus A."/>
            <person name="Lucas S."/>
            <person name="Coutinho P."/>
            <person name="Gong Y."/>
            <person name="Samejima M."/>
            <person name="Mahadevan R."/>
            <person name="Abou-Zaid M."/>
            <person name="de Vries R.P."/>
            <person name="Igarashi K."/>
            <person name="Yadav J.S."/>
            <person name="Grigoriev I.V."/>
            <person name="Master E.R."/>
        </authorList>
    </citation>
    <scope>NUCLEOTIDE SEQUENCE [LARGE SCALE GENOMIC DNA]</scope>
    <source>
        <strain evidence="1 2">HHB-10118-sp</strain>
    </source>
</reference>
<proteinExistence type="predicted"/>
<dbReference type="Proteomes" id="UP000008370">
    <property type="component" value="Unassembled WGS sequence"/>
</dbReference>
<evidence type="ECO:0000313" key="1">
    <source>
        <dbReference type="EMBL" id="EKM58943.1"/>
    </source>
</evidence>
<sequence>MALSLDVVRNIIEQLGADEQLRTLLALSCTCKTICCYALNALWHKMSTLVPLLRCLPPDVWAQDELGEWMLVRPPWKENDWQRVHEYAARIQEIYVSEQGLPGLDVLPHLRIHLPRDTILFPNLRILYWKGTDRTDLFHYSSLLLGPSITDCSLESNVHGVVSTLHEMTRYCPNIKRLYISTSSVDVSAIVATYANLTSFKFFTHTPSASIGEPGLRYLGSLNGLSEWITNSPLEQESLRNITAEELRSFFPSLQILNLRGTDLHAVTRLLQHMKSRQLRKFTYTFAPTLRFPLPEDAVVRLTDALASYVQLDDLFLSAANHGLRAPFAALEGLTLLPIRRICLQNVVANNELNNESIKWLTQSWPDLEWFYCCNNDTPVAPRTAVSLPTPEIFCHFAQKCPRLAHLYLTVDTTQAAVPVPNKPLPCSPNPLYFHPHASLLSCRRDLWHMLEYITKIYPKLALRLSDDIAFSDPDTIEILDEIEAWIPEIVQRRATERRLDGACGSTSMADRR</sequence>
<dbReference type="AlphaFoldDB" id="K5W4X3"/>
<name>K5W4X3_PHACS</name>
<gene>
    <name evidence="1" type="ORF">PHACADRAFT_25092</name>
</gene>
<organism evidence="1 2">
    <name type="scientific">Phanerochaete carnosa (strain HHB-10118-sp)</name>
    <name type="common">White-rot fungus</name>
    <name type="synonym">Peniophora carnosa</name>
    <dbReference type="NCBI Taxonomy" id="650164"/>
    <lineage>
        <taxon>Eukaryota</taxon>
        <taxon>Fungi</taxon>
        <taxon>Dikarya</taxon>
        <taxon>Basidiomycota</taxon>
        <taxon>Agaricomycotina</taxon>
        <taxon>Agaricomycetes</taxon>
        <taxon>Polyporales</taxon>
        <taxon>Phanerochaetaceae</taxon>
        <taxon>Phanerochaete</taxon>
    </lineage>
</organism>
<protein>
    <recommendedName>
        <fullName evidence="3">F-box domain-containing protein</fullName>
    </recommendedName>
</protein>
<dbReference type="InterPro" id="IPR032675">
    <property type="entry name" value="LRR_dom_sf"/>
</dbReference>
<accession>K5W4X3</accession>
<dbReference type="Gene3D" id="3.80.10.10">
    <property type="entry name" value="Ribonuclease Inhibitor"/>
    <property type="match status" value="1"/>
</dbReference>
<evidence type="ECO:0000313" key="2">
    <source>
        <dbReference type="Proteomes" id="UP000008370"/>
    </source>
</evidence>
<dbReference type="HOGENOM" id="CLU_021164_0_2_1"/>
<dbReference type="RefSeq" id="XP_007391293.1">
    <property type="nucleotide sequence ID" value="XM_007391231.1"/>
</dbReference>
<dbReference type="GeneID" id="18915060"/>
<keyword evidence="2" id="KW-1185">Reference proteome</keyword>
<dbReference type="SUPFAM" id="SSF52047">
    <property type="entry name" value="RNI-like"/>
    <property type="match status" value="1"/>
</dbReference>
<dbReference type="KEGG" id="pco:PHACADRAFT_25092"/>
<dbReference type="OrthoDB" id="3543113at2759"/>
<dbReference type="EMBL" id="JH930469">
    <property type="protein sequence ID" value="EKM58943.1"/>
    <property type="molecule type" value="Genomic_DNA"/>
</dbReference>
<dbReference type="InParanoid" id="K5W4X3"/>
<evidence type="ECO:0008006" key="3">
    <source>
        <dbReference type="Google" id="ProtNLM"/>
    </source>
</evidence>